<dbReference type="Proteomes" id="UP000515160">
    <property type="component" value="Chromosome 2R"/>
</dbReference>
<evidence type="ECO:0000313" key="1">
    <source>
        <dbReference type="Proteomes" id="UP000515160"/>
    </source>
</evidence>
<reference evidence="2" key="1">
    <citation type="submission" date="2025-08" db="UniProtKB">
        <authorList>
            <consortium name="RefSeq"/>
        </authorList>
    </citation>
    <scope>IDENTIFICATION</scope>
    <source>
        <strain evidence="2">15112-1751.03</strain>
        <tissue evidence="2">Whole Adult</tissue>
    </source>
</reference>
<gene>
    <name evidence="2" type="primary">LOC117575312</name>
</gene>
<dbReference type="GeneID" id="117575312"/>
<evidence type="ECO:0000313" key="2">
    <source>
        <dbReference type="RefSeq" id="XP_034115357.1"/>
    </source>
</evidence>
<dbReference type="OrthoDB" id="8054762at2759"/>
<sequence>MIANHIEQPIVDLAEKLPKYCNYYKHLLVEELVLEADFRQLHYGKCAVIGRLCAIPDHFKLENVTVPHLPSDCKLPTGAVSVLLLNFNYDAAGDTSLAHGNYCVVRGEVVLCNVEQPNSELLTIRGLYEHLLLLGDDNKGRYAFLEAIQRTHKPALNVWHAGRIDLAEELLQSRLEVRVLCHS</sequence>
<dbReference type="AlphaFoldDB" id="A0A6P8ZDW4"/>
<protein>
    <submittedName>
        <fullName evidence="2">Uncharacterized protein LOC117575312</fullName>
    </submittedName>
</protein>
<accession>A0A6P8ZDW4</accession>
<keyword evidence="1" id="KW-1185">Reference proteome</keyword>
<proteinExistence type="predicted"/>
<organism evidence="1 2">
    <name type="scientific">Drosophila albomicans</name>
    <name type="common">Fruit fly</name>
    <dbReference type="NCBI Taxonomy" id="7291"/>
    <lineage>
        <taxon>Eukaryota</taxon>
        <taxon>Metazoa</taxon>
        <taxon>Ecdysozoa</taxon>
        <taxon>Arthropoda</taxon>
        <taxon>Hexapoda</taxon>
        <taxon>Insecta</taxon>
        <taxon>Pterygota</taxon>
        <taxon>Neoptera</taxon>
        <taxon>Endopterygota</taxon>
        <taxon>Diptera</taxon>
        <taxon>Brachycera</taxon>
        <taxon>Muscomorpha</taxon>
        <taxon>Ephydroidea</taxon>
        <taxon>Drosophilidae</taxon>
        <taxon>Drosophila</taxon>
    </lineage>
</organism>
<dbReference type="RefSeq" id="XP_034115357.1">
    <property type="nucleotide sequence ID" value="XM_034259466.2"/>
</dbReference>
<name>A0A6P8ZDW4_DROAB</name>